<gene>
    <name evidence="3" type="ORF">B0T10DRAFT_568967</name>
</gene>
<keyword evidence="2" id="KW-0472">Membrane</keyword>
<evidence type="ECO:0000256" key="2">
    <source>
        <dbReference type="SAM" id="Phobius"/>
    </source>
</evidence>
<proteinExistence type="predicted"/>
<name>A0A9P8VMV2_9HYPO</name>
<dbReference type="Proteomes" id="UP000777438">
    <property type="component" value="Unassembled WGS sequence"/>
</dbReference>
<dbReference type="AlphaFoldDB" id="A0A9P8VMV2"/>
<keyword evidence="2" id="KW-0812">Transmembrane</keyword>
<evidence type="ECO:0000256" key="1">
    <source>
        <dbReference type="SAM" id="MobiDB-lite"/>
    </source>
</evidence>
<keyword evidence="4" id="KW-1185">Reference proteome</keyword>
<evidence type="ECO:0000313" key="4">
    <source>
        <dbReference type="Proteomes" id="UP000777438"/>
    </source>
</evidence>
<reference evidence="3 4" key="1">
    <citation type="journal article" date="2021" name="Nat. Commun.">
        <title>Genetic determinants of endophytism in the Arabidopsis root mycobiome.</title>
        <authorList>
            <person name="Mesny F."/>
            <person name="Miyauchi S."/>
            <person name="Thiergart T."/>
            <person name="Pickel B."/>
            <person name="Atanasova L."/>
            <person name="Karlsson M."/>
            <person name="Huettel B."/>
            <person name="Barry K.W."/>
            <person name="Haridas S."/>
            <person name="Chen C."/>
            <person name="Bauer D."/>
            <person name="Andreopoulos W."/>
            <person name="Pangilinan J."/>
            <person name="LaButti K."/>
            <person name="Riley R."/>
            <person name="Lipzen A."/>
            <person name="Clum A."/>
            <person name="Drula E."/>
            <person name="Henrissat B."/>
            <person name="Kohler A."/>
            <person name="Grigoriev I.V."/>
            <person name="Martin F.M."/>
            <person name="Hacquard S."/>
        </authorList>
    </citation>
    <scope>NUCLEOTIDE SEQUENCE [LARGE SCALE GENOMIC DNA]</scope>
    <source>
        <strain evidence="3 4">MPI-CAGE-CH-0241</strain>
    </source>
</reference>
<sequence length="189" mass="20414">MAVSTDKSAPYCQSVSIEIGITNYFCDDIYISTTQIAYSTYHDETDGRTFETLSCPHSPPPPTPVGAIVGGVIGGVAAISLAGLGLVLFLRKRKKRKTQGSRNTNPPPYPGISDRSNQSDSFSLNITDPVMRQGPTSRDPSDAGYIVPVDQQTSQQQGGIRLQHVKIHEAPSNVIDQHRGKMQELPSCA</sequence>
<accession>A0A9P8VMV2</accession>
<protein>
    <submittedName>
        <fullName evidence="3">Uncharacterized protein</fullName>
    </submittedName>
</protein>
<dbReference type="EMBL" id="JAGPYM010000076">
    <property type="protein sequence ID" value="KAH6869246.1"/>
    <property type="molecule type" value="Genomic_DNA"/>
</dbReference>
<feature type="transmembrane region" description="Helical" evidence="2">
    <location>
        <begin position="67"/>
        <end position="90"/>
    </location>
</feature>
<organism evidence="3 4">
    <name type="scientific">Thelonectria olida</name>
    <dbReference type="NCBI Taxonomy" id="1576542"/>
    <lineage>
        <taxon>Eukaryota</taxon>
        <taxon>Fungi</taxon>
        <taxon>Dikarya</taxon>
        <taxon>Ascomycota</taxon>
        <taxon>Pezizomycotina</taxon>
        <taxon>Sordariomycetes</taxon>
        <taxon>Hypocreomycetidae</taxon>
        <taxon>Hypocreales</taxon>
        <taxon>Nectriaceae</taxon>
        <taxon>Thelonectria</taxon>
    </lineage>
</organism>
<feature type="compositionally biased region" description="Polar residues" evidence="1">
    <location>
        <begin position="114"/>
        <end position="126"/>
    </location>
</feature>
<comment type="caution">
    <text evidence="3">The sequence shown here is derived from an EMBL/GenBank/DDBJ whole genome shotgun (WGS) entry which is preliminary data.</text>
</comment>
<feature type="region of interest" description="Disordered" evidence="1">
    <location>
        <begin position="95"/>
        <end position="142"/>
    </location>
</feature>
<keyword evidence="2" id="KW-1133">Transmembrane helix</keyword>
<evidence type="ECO:0000313" key="3">
    <source>
        <dbReference type="EMBL" id="KAH6869246.1"/>
    </source>
</evidence>
<dbReference type="OrthoDB" id="5347452at2759"/>